<keyword evidence="4" id="KW-1185">Reference proteome</keyword>
<evidence type="ECO:0000313" key="4">
    <source>
        <dbReference type="Proteomes" id="UP001151760"/>
    </source>
</evidence>
<dbReference type="Pfam" id="PF07727">
    <property type="entry name" value="RVT_2"/>
    <property type="match status" value="1"/>
</dbReference>
<evidence type="ECO:0000313" key="3">
    <source>
        <dbReference type="EMBL" id="GJT91293.1"/>
    </source>
</evidence>
<evidence type="ECO:0000259" key="2">
    <source>
        <dbReference type="Pfam" id="PF07727"/>
    </source>
</evidence>
<dbReference type="InterPro" id="IPR013103">
    <property type="entry name" value="RVT_2"/>
</dbReference>
<accession>A0ABQ5HTW3</accession>
<protein>
    <submittedName>
        <fullName evidence="3">Retrovirus-related pol polyprotein from transposon TNT 1-94</fullName>
    </submittedName>
</protein>
<reference evidence="3" key="1">
    <citation type="journal article" date="2022" name="Int. J. Mol. Sci.">
        <title>Draft Genome of Tanacetum Coccineum: Genomic Comparison of Closely Related Tanacetum-Family Plants.</title>
        <authorList>
            <person name="Yamashiro T."/>
            <person name="Shiraishi A."/>
            <person name="Nakayama K."/>
            <person name="Satake H."/>
        </authorList>
    </citation>
    <scope>NUCLEOTIDE SEQUENCE</scope>
</reference>
<comment type="caution">
    <text evidence="3">The sequence shown here is derived from an EMBL/GenBank/DDBJ whole genome shotgun (WGS) entry which is preliminary data.</text>
</comment>
<gene>
    <name evidence="3" type="ORF">Tco_1080138</name>
</gene>
<feature type="domain" description="Reverse transcriptase Ty1/copia-type" evidence="2">
    <location>
        <begin position="1"/>
        <end position="74"/>
    </location>
</feature>
<sequence length="592" mass="67101">MDVKSAFLNGILREEVYVSQPDGFIDPENPNHMYKLKKALYGLKQAPRAWYNLLSSFPLSQKFTKGIVDPTLFTSMMGKLSFFLELQILQSLRGIFLNESKYALESLKKYGMETCDLVDTPMVEKFKLDEDPQGKAVDPTRYHGMIGTLMYLTSSRPTLTMTTTIAQQVVLDNALVPLENRVEIGKFNLRIDPTFQKYICISFDSPSTRKTLLLTGSRLTNKLPPSSRNLDTKCLSGKITSLDNLRLSRAQILWGMFYKKNVHFVELLWEDFTFQTENRDIKKQEKMYYARFTKAIIHHFITKDKSISMRNRMFMYTVEDDSILGLMRFKKTPAKAERSKGIDLQSEAALLEESQPKGKSVDTHEGTCLKPGVLDVSIVDSSESENESWGDSGYETNVQSDDKDVLKTDDYLEQADDEWTEFDNPRTNVEEYERINEELYGDVNVRLTDDEPADEEKDDEEMTVVGHVNVNQKGAVVYMLDINVQHKVPRTSPLLTISIYVIPEHSVINPSETVTIASGITISCLLSSLFPSLQQSTPIPTPTTTEATTSTTVVPDSETLTALHQRITDLEKDVKELKDVVNSTKVISTIKS</sequence>
<proteinExistence type="predicted"/>
<organism evidence="3 4">
    <name type="scientific">Tanacetum coccineum</name>
    <dbReference type="NCBI Taxonomy" id="301880"/>
    <lineage>
        <taxon>Eukaryota</taxon>
        <taxon>Viridiplantae</taxon>
        <taxon>Streptophyta</taxon>
        <taxon>Embryophyta</taxon>
        <taxon>Tracheophyta</taxon>
        <taxon>Spermatophyta</taxon>
        <taxon>Magnoliopsida</taxon>
        <taxon>eudicotyledons</taxon>
        <taxon>Gunneridae</taxon>
        <taxon>Pentapetalae</taxon>
        <taxon>asterids</taxon>
        <taxon>campanulids</taxon>
        <taxon>Asterales</taxon>
        <taxon>Asteraceae</taxon>
        <taxon>Asteroideae</taxon>
        <taxon>Anthemideae</taxon>
        <taxon>Anthemidinae</taxon>
        <taxon>Tanacetum</taxon>
    </lineage>
</organism>
<feature type="region of interest" description="Disordered" evidence="1">
    <location>
        <begin position="380"/>
        <end position="401"/>
    </location>
</feature>
<dbReference type="Proteomes" id="UP001151760">
    <property type="component" value="Unassembled WGS sequence"/>
</dbReference>
<reference evidence="3" key="2">
    <citation type="submission" date="2022-01" db="EMBL/GenBank/DDBJ databases">
        <authorList>
            <person name="Yamashiro T."/>
            <person name="Shiraishi A."/>
            <person name="Satake H."/>
            <person name="Nakayama K."/>
        </authorList>
    </citation>
    <scope>NUCLEOTIDE SEQUENCE</scope>
</reference>
<dbReference type="EMBL" id="BQNB010020005">
    <property type="protein sequence ID" value="GJT91293.1"/>
    <property type="molecule type" value="Genomic_DNA"/>
</dbReference>
<evidence type="ECO:0000256" key="1">
    <source>
        <dbReference type="SAM" id="MobiDB-lite"/>
    </source>
</evidence>
<name>A0ABQ5HTW3_9ASTR</name>